<proteinExistence type="inferred from homology"/>
<dbReference type="InterPro" id="IPR050147">
    <property type="entry name" value="Ser/Thr_Dehydratase"/>
</dbReference>
<dbReference type="InterPro" id="IPR036052">
    <property type="entry name" value="TrpB-like_PALP_sf"/>
</dbReference>
<sequence length="320" mass="33446">MLPSAASDALHLSTPCFKSVPLTEVLQRPVYLKIDALQPTGSFKLRGVGRACQIAVRRGATRLVSSSGGNAGLAVAYAGQQIGVPVSVVLPETTPEFIHDRLRGYGAEVLVRGAQWAEAGAAAEELAGASGGVLIHPFDDPILWEGHATLVHEVSESLGGRAPGAIVASVGGGGLLLGVLRGLQDVGWEREVTAVACETEGANALALSVEAGHQVHLHEITSIAKSLGSPYPSAALLERCLREPRAVRPWVCSDRQAVSACLRFAEDHRILVEPACGAALAAVYERSPELASAESVLVVVCGGAIASPRMMEEWREHVGL</sequence>
<comment type="catalytic activity">
    <reaction evidence="6">
        <text>L-serine = pyruvate + NH4(+)</text>
        <dbReference type="Rhea" id="RHEA:19169"/>
        <dbReference type="ChEBI" id="CHEBI:15361"/>
        <dbReference type="ChEBI" id="CHEBI:28938"/>
        <dbReference type="ChEBI" id="CHEBI:33384"/>
        <dbReference type="EC" id="4.3.1.17"/>
    </reaction>
</comment>
<dbReference type="Gene3D" id="3.40.50.1100">
    <property type="match status" value="2"/>
</dbReference>
<organism evidence="8">
    <name type="scientific">Tetraselmis sp. GSL018</name>
    <dbReference type="NCBI Taxonomy" id="582737"/>
    <lineage>
        <taxon>Eukaryota</taxon>
        <taxon>Viridiplantae</taxon>
        <taxon>Chlorophyta</taxon>
        <taxon>core chlorophytes</taxon>
        <taxon>Chlorodendrophyceae</taxon>
        <taxon>Chlorodendrales</taxon>
        <taxon>Chlorodendraceae</taxon>
        <taxon>Tetraselmis</taxon>
    </lineage>
</organism>
<dbReference type="EMBL" id="GBEZ01009108">
    <property type="protein sequence ID" value="JAC76462.1"/>
    <property type="molecule type" value="Transcribed_RNA"/>
</dbReference>
<dbReference type="InterPro" id="IPR001926">
    <property type="entry name" value="TrpB-like_PALP"/>
</dbReference>
<evidence type="ECO:0000256" key="3">
    <source>
        <dbReference type="ARBA" id="ARBA00012093"/>
    </source>
</evidence>
<dbReference type="GO" id="GO:0003941">
    <property type="term" value="F:L-serine ammonia-lyase activity"/>
    <property type="evidence" value="ECO:0007669"/>
    <property type="project" value="UniProtKB-EC"/>
</dbReference>
<accession>A0A061RUB8</accession>
<evidence type="ECO:0000313" key="8">
    <source>
        <dbReference type="EMBL" id="JAC76462.1"/>
    </source>
</evidence>
<reference evidence="8" key="1">
    <citation type="submission" date="2014-05" db="EMBL/GenBank/DDBJ databases">
        <title>The transcriptome of the halophilic microalga Tetraselmis sp. GSL018 isolated from the Great Salt Lake, Utah.</title>
        <authorList>
            <person name="Jinkerson R.E."/>
            <person name="D'Adamo S."/>
            <person name="Posewitz M.C."/>
        </authorList>
    </citation>
    <scope>NUCLEOTIDE SEQUENCE</scope>
    <source>
        <strain evidence="8">GSL018</strain>
    </source>
</reference>
<keyword evidence="5 8" id="KW-0456">Lyase</keyword>
<protein>
    <recommendedName>
        <fullName evidence="3">L-serine ammonia-lyase</fullName>
        <ecNumber evidence="3">4.3.1.17</ecNumber>
    </recommendedName>
</protein>
<dbReference type="GO" id="GO:0006567">
    <property type="term" value="P:L-threonine catabolic process"/>
    <property type="evidence" value="ECO:0007669"/>
    <property type="project" value="TreeGrafter"/>
</dbReference>
<dbReference type="GO" id="GO:0004794">
    <property type="term" value="F:threonine deaminase activity"/>
    <property type="evidence" value="ECO:0007669"/>
    <property type="project" value="TreeGrafter"/>
</dbReference>
<name>A0A061RUB8_9CHLO</name>
<gene>
    <name evidence="8" type="primary">SDS</name>
    <name evidence="8" type="ORF">TSPGSL018_20086</name>
</gene>
<evidence type="ECO:0000256" key="5">
    <source>
        <dbReference type="ARBA" id="ARBA00023239"/>
    </source>
</evidence>
<feature type="domain" description="Tryptophan synthase beta chain-like PALP" evidence="7">
    <location>
        <begin position="13"/>
        <end position="302"/>
    </location>
</feature>
<evidence type="ECO:0000256" key="6">
    <source>
        <dbReference type="ARBA" id="ARBA00049406"/>
    </source>
</evidence>
<dbReference type="GO" id="GO:0030170">
    <property type="term" value="F:pyridoxal phosphate binding"/>
    <property type="evidence" value="ECO:0007669"/>
    <property type="project" value="InterPro"/>
</dbReference>
<dbReference type="InterPro" id="IPR000634">
    <property type="entry name" value="Ser/Thr_deHydtase_PyrdxlP-BS"/>
</dbReference>
<dbReference type="PROSITE" id="PS00165">
    <property type="entry name" value="DEHYDRATASE_SER_THR"/>
    <property type="match status" value="1"/>
</dbReference>
<dbReference type="GO" id="GO:0009097">
    <property type="term" value="P:isoleucine biosynthetic process"/>
    <property type="evidence" value="ECO:0007669"/>
    <property type="project" value="TreeGrafter"/>
</dbReference>
<dbReference type="GO" id="GO:0006565">
    <property type="term" value="P:L-serine catabolic process"/>
    <property type="evidence" value="ECO:0007669"/>
    <property type="project" value="TreeGrafter"/>
</dbReference>
<evidence type="ECO:0000256" key="4">
    <source>
        <dbReference type="ARBA" id="ARBA00022898"/>
    </source>
</evidence>
<comment type="similarity">
    <text evidence="2">Belongs to the serine/threonine dehydratase family.</text>
</comment>
<evidence type="ECO:0000256" key="1">
    <source>
        <dbReference type="ARBA" id="ARBA00001933"/>
    </source>
</evidence>
<keyword evidence="4" id="KW-0663">Pyridoxal phosphate</keyword>
<evidence type="ECO:0000259" key="7">
    <source>
        <dbReference type="Pfam" id="PF00291"/>
    </source>
</evidence>
<dbReference type="Pfam" id="PF00291">
    <property type="entry name" value="PALP"/>
    <property type="match status" value="1"/>
</dbReference>
<dbReference type="PANTHER" id="PTHR48078">
    <property type="entry name" value="THREONINE DEHYDRATASE, MITOCHONDRIAL-RELATED"/>
    <property type="match status" value="1"/>
</dbReference>
<evidence type="ECO:0000256" key="2">
    <source>
        <dbReference type="ARBA" id="ARBA00010869"/>
    </source>
</evidence>
<dbReference type="EC" id="4.3.1.17" evidence="3"/>
<dbReference type="SUPFAM" id="SSF53686">
    <property type="entry name" value="Tryptophan synthase beta subunit-like PLP-dependent enzymes"/>
    <property type="match status" value="1"/>
</dbReference>
<dbReference type="PANTHER" id="PTHR48078:SF2">
    <property type="entry name" value="CATABOLIC L-SERINE_THREONINE DEHYDRATASE"/>
    <property type="match status" value="1"/>
</dbReference>
<dbReference type="AlphaFoldDB" id="A0A061RUB8"/>
<comment type="cofactor">
    <cofactor evidence="1">
        <name>pyridoxal 5'-phosphate</name>
        <dbReference type="ChEBI" id="CHEBI:597326"/>
    </cofactor>
</comment>